<gene>
    <name evidence="2" type="ORF">BSIN_2949</name>
</gene>
<dbReference type="AlphaFoldDB" id="A0A238H400"/>
<sequence length="50" mass="5455">MLVHLLSLLSRGEGIDVGRAGAMSPSQCVHRSVRHERRSTAGGQNCVRRI</sequence>
<evidence type="ECO:0000313" key="2">
    <source>
        <dbReference type="EMBL" id="SMF99763.1"/>
    </source>
</evidence>
<accession>A0A238H400</accession>
<protein>
    <submittedName>
        <fullName evidence="2">Uncharacterized protein</fullName>
    </submittedName>
</protein>
<reference evidence="2 3" key="1">
    <citation type="submission" date="2017-04" db="EMBL/GenBank/DDBJ databases">
        <authorList>
            <person name="Afonso C.L."/>
            <person name="Miller P.J."/>
            <person name="Scott M.A."/>
            <person name="Spackman E."/>
            <person name="Goraichik I."/>
            <person name="Dimitrov K.M."/>
            <person name="Suarez D.L."/>
            <person name="Swayne D.E."/>
        </authorList>
    </citation>
    <scope>NUCLEOTIDE SEQUENCE [LARGE SCALE GENOMIC DNA]</scope>
    <source>
        <strain evidence="2">LMG 28154</strain>
    </source>
</reference>
<name>A0A238H400_9BURK</name>
<dbReference type="Proteomes" id="UP000198460">
    <property type="component" value="Unassembled WGS sequence"/>
</dbReference>
<organism evidence="2 3">
    <name type="scientific">Burkholderia singularis</name>
    <dbReference type="NCBI Taxonomy" id="1503053"/>
    <lineage>
        <taxon>Bacteria</taxon>
        <taxon>Pseudomonadati</taxon>
        <taxon>Pseudomonadota</taxon>
        <taxon>Betaproteobacteria</taxon>
        <taxon>Burkholderiales</taxon>
        <taxon>Burkholderiaceae</taxon>
        <taxon>Burkholderia</taxon>
        <taxon>pseudomallei group</taxon>
    </lineage>
</organism>
<dbReference type="EMBL" id="FXAN01000044">
    <property type="protein sequence ID" value="SMF99763.1"/>
    <property type="molecule type" value="Genomic_DNA"/>
</dbReference>
<evidence type="ECO:0000256" key="1">
    <source>
        <dbReference type="SAM" id="MobiDB-lite"/>
    </source>
</evidence>
<evidence type="ECO:0000313" key="3">
    <source>
        <dbReference type="Proteomes" id="UP000198460"/>
    </source>
</evidence>
<feature type="region of interest" description="Disordered" evidence="1">
    <location>
        <begin position="28"/>
        <end position="50"/>
    </location>
</feature>
<proteinExistence type="predicted"/>